<dbReference type="OrthoDB" id="2926094at2759"/>
<evidence type="ECO:0000313" key="2">
    <source>
        <dbReference type="Proteomes" id="UP000054477"/>
    </source>
</evidence>
<dbReference type="EMBL" id="KN838724">
    <property type="protein sequence ID" value="KIJ96359.1"/>
    <property type="molecule type" value="Genomic_DNA"/>
</dbReference>
<name>A0A0C9WKH2_9AGAR</name>
<protein>
    <recommendedName>
        <fullName evidence="3">Ricin B lectin domain-containing protein</fullName>
    </recommendedName>
</protein>
<sequence>MTTASTTLTQLPPGIYRIVVVGPGDHFLTYRLTDEGGRVTLRPPGAGDDLKQLWRIDHGKDGNSIIGRPSNKWPSPFLAYKGDLKEGSLIDVIVFDFPKNEWYLKLLAGFKSKILVADSDLGIKISPLINPTEPPLITLELSAKDQVEWVFEFVGGK</sequence>
<proteinExistence type="predicted"/>
<evidence type="ECO:0008006" key="3">
    <source>
        <dbReference type="Google" id="ProtNLM"/>
    </source>
</evidence>
<keyword evidence="2" id="KW-1185">Reference proteome</keyword>
<accession>A0A0C9WKH2</accession>
<gene>
    <name evidence="1" type="ORF">K443DRAFT_682374</name>
</gene>
<dbReference type="AlphaFoldDB" id="A0A0C9WKH2"/>
<organism evidence="1 2">
    <name type="scientific">Laccaria amethystina LaAM-08-1</name>
    <dbReference type="NCBI Taxonomy" id="1095629"/>
    <lineage>
        <taxon>Eukaryota</taxon>
        <taxon>Fungi</taxon>
        <taxon>Dikarya</taxon>
        <taxon>Basidiomycota</taxon>
        <taxon>Agaricomycotina</taxon>
        <taxon>Agaricomycetes</taxon>
        <taxon>Agaricomycetidae</taxon>
        <taxon>Agaricales</taxon>
        <taxon>Agaricineae</taxon>
        <taxon>Hydnangiaceae</taxon>
        <taxon>Laccaria</taxon>
    </lineage>
</organism>
<reference evidence="2" key="2">
    <citation type="submission" date="2015-01" db="EMBL/GenBank/DDBJ databases">
        <title>Evolutionary Origins and Diversification of the Mycorrhizal Mutualists.</title>
        <authorList>
            <consortium name="DOE Joint Genome Institute"/>
            <consortium name="Mycorrhizal Genomics Consortium"/>
            <person name="Kohler A."/>
            <person name="Kuo A."/>
            <person name="Nagy L.G."/>
            <person name="Floudas D."/>
            <person name="Copeland A."/>
            <person name="Barry K.W."/>
            <person name="Cichocki N."/>
            <person name="Veneault-Fourrey C."/>
            <person name="LaButti K."/>
            <person name="Lindquist E.A."/>
            <person name="Lipzen A."/>
            <person name="Lundell T."/>
            <person name="Morin E."/>
            <person name="Murat C."/>
            <person name="Riley R."/>
            <person name="Ohm R."/>
            <person name="Sun H."/>
            <person name="Tunlid A."/>
            <person name="Henrissat B."/>
            <person name="Grigoriev I.V."/>
            <person name="Hibbett D.S."/>
            <person name="Martin F."/>
        </authorList>
    </citation>
    <scope>NUCLEOTIDE SEQUENCE [LARGE SCALE GENOMIC DNA]</scope>
    <source>
        <strain evidence="2">LaAM-08-1</strain>
    </source>
</reference>
<dbReference type="CDD" id="cd00161">
    <property type="entry name" value="beta-trefoil_Ricin-like"/>
    <property type="match status" value="1"/>
</dbReference>
<dbReference type="HOGENOM" id="CLU_1678186_0_0_1"/>
<reference evidence="1 2" key="1">
    <citation type="submission" date="2014-04" db="EMBL/GenBank/DDBJ databases">
        <authorList>
            <consortium name="DOE Joint Genome Institute"/>
            <person name="Kuo A."/>
            <person name="Kohler A."/>
            <person name="Nagy L.G."/>
            <person name="Floudas D."/>
            <person name="Copeland A."/>
            <person name="Barry K.W."/>
            <person name="Cichocki N."/>
            <person name="Veneault-Fourrey C."/>
            <person name="LaButti K."/>
            <person name="Lindquist E.A."/>
            <person name="Lipzen A."/>
            <person name="Lundell T."/>
            <person name="Morin E."/>
            <person name="Murat C."/>
            <person name="Sun H."/>
            <person name="Tunlid A."/>
            <person name="Henrissat B."/>
            <person name="Grigoriev I.V."/>
            <person name="Hibbett D.S."/>
            <person name="Martin F."/>
            <person name="Nordberg H.P."/>
            <person name="Cantor M.N."/>
            <person name="Hua S.X."/>
        </authorList>
    </citation>
    <scope>NUCLEOTIDE SEQUENCE [LARGE SCALE GENOMIC DNA]</scope>
    <source>
        <strain evidence="1 2">LaAM-08-1</strain>
    </source>
</reference>
<dbReference type="Proteomes" id="UP000054477">
    <property type="component" value="Unassembled WGS sequence"/>
</dbReference>
<evidence type="ECO:0000313" key="1">
    <source>
        <dbReference type="EMBL" id="KIJ96359.1"/>
    </source>
</evidence>